<name>A0A7R8CGI0_LEPSM</name>
<dbReference type="EMBL" id="HG994591">
    <property type="protein sequence ID" value="CAF2816492.1"/>
    <property type="molecule type" value="Genomic_DNA"/>
</dbReference>
<proteinExistence type="predicted"/>
<dbReference type="Proteomes" id="UP000675881">
    <property type="component" value="Chromosome 12"/>
</dbReference>
<keyword evidence="2" id="KW-1185">Reference proteome</keyword>
<gene>
    <name evidence="1" type="ORF">LSAA_3494</name>
</gene>
<reference evidence="1" key="1">
    <citation type="submission" date="2021-02" db="EMBL/GenBank/DDBJ databases">
        <authorList>
            <person name="Bekaert M."/>
        </authorList>
    </citation>
    <scope>NUCLEOTIDE SEQUENCE</scope>
    <source>
        <strain evidence="1">IoA-00</strain>
    </source>
</reference>
<dbReference type="AlphaFoldDB" id="A0A7R8CGI0"/>
<evidence type="ECO:0000313" key="2">
    <source>
        <dbReference type="Proteomes" id="UP000675881"/>
    </source>
</evidence>
<accession>A0A7R8CGI0</accession>
<sequence length="196" mass="22377">MGIATSNFPDDVLEYTQTEVQFAKALRIEVIDNDTEEISIFFVNDRICVICRKKCISLDSCQMCLKPCNSSVLRSNGDENEEWSKEKDGAFCRENERIFEHFKPEVVGNTVMVPIDLADCGRAEFSNIKAVVMEEDVNGTYKLGRKLGVLKSRYTGNQFTTCDKKFNSSNFVPLEKEVTLREVARMDSIGLEHRFF</sequence>
<evidence type="ECO:0000313" key="1">
    <source>
        <dbReference type="EMBL" id="CAF2816492.1"/>
    </source>
</evidence>
<protein>
    <submittedName>
        <fullName evidence="1">(salmon louse) hypothetical protein</fullName>
    </submittedName>
</protein>
<organism evidence="1 2">
    <name type="scientific">Lepeophtheirus salmonis</name>
    <name type="common">Salmon louse</name>
    <name type="synonym">Caligus salmonis</name>
    <dbReference type="NCBI Taxonomy" id="72036"/>
    <lineage>
        <taxon>Eukaryota</taxon>
        <taxon>Metazoa</taxon>
        <taxon>Ecdysozoa</taxon>
        <taxon>Arthropoda</taxon>
        <taxon>Crustacea</taxon>
        <taxon>Multicrustacea</taxon>
        <taxon>Hexanauplia</taxon>
        <taxon>Copepoda</taxon>
        <taxon>Siphonostomatoida</taxon>
        <taxon>Caligidae</taxon>
        <taxon>Lepeophtheirus</taxon>
    </lineage>
</organism>